<reference evidence="1 2" key="1">
    <citation type="journal article" date="2022" name="Mar. Drugs">
        <title>Bioassay-Guided Fractionation Leads to the Detection of Cholic Acid Generated by the Rare Thalassomonas sp.</title>
        <authorList>
            <person name="Pheiffer F."/>
            <person name="Schneider Y.K."/>
            <person name="Hansen E.H."/>
            <person name="Andersen J.H."/>
            <person name="Isaksson J."/>
            <person name="Busche T."/>
            <person name="R C."/>
            <person name="Kalinowski J."/>
            <person name="Zyl L.V."/>
            <person name="Trindade M."/>
        </authorList>
    </citation>
    <scope>NUCLEOTIDE SEQUENCE [LARGE SCALE GENOMIC DNA]</scope>
    <source>
        <strain evidence="1 2">A5K-61T</strain>
    </source>
</reference>
<proteinExistence type="predicted"/>
<evidence type="ECO:0000313" key="2">
    <source>
        <dbReference type="Proteomes" id="UP001215231"/>
    </source>
</evidence>
<name>A0ABY7VI55_9GAMM</name>
<dbReference type="EMBL" id="CP059693">
    <property type="protein sequence ID" value="WDE12342.1"/>
    <property type="molecule type" value="Genomic_DNA"/>
</dbReference>
<dbReference type="Proteomes" id="UP001215231">
    <property type="component" value="Chromosome"/>
</dbReference>
<dbReference type="RefSeq" id="WP_274052616.1">
    <property type="nucleotide sequence ID" value="NZ_CP059693.1"/>
</dbReference>
<evidence type="ECO:0000313" key="1">
    <source>
        <dbReference type="EMBL" id="WDE12342.1"/>
    </source>
</evidence>
<gene>
    <name evidence="1" type="ORF">H3N35_02320</name>
</gene>
<accession>A0ABY7VI55</accession>
<keyword evidence="2" id="KW-1185">Reference proteome</keyword>
<sequence length="71" mass="7753">MLYSPTVTAIIGLNGAADSALFQLTQVKDPIKKASLERQEAQIMSCFLELLAALSDEDRQQVLAMITVDVK</sequence>
<organism evidence="1 2">
    <name type="scientific">Thalassomonas haliotis</name>
    <dbReference type="NCBI Taxonomy" id="485448"/>
    <lineage>
        <taxon>Bacteria</taxon>
        <taxon>Pseudomonadati</taxon>
        <taxon>Pseudomonadota</taxon>
        <taxon>Gammaproteobacteria</taxon>
        <taxon>Alteromonadales</taxon>
        <taxon>Colwelliaceae</taxon>
        <taxon>Thalassomonas</taxon>
    </lineage>
</organism>
<protein>
    <submittedName>
        <fullName evidence="1">Uncharacterized protein</fullName>
    </submittedName>
</protein>